<evidence type="ECO:0000313" key="1">
    <source>
        <dbReference type="EMBL" id="PIC41838.1"/>
    </source>
</evidence>
<dbReference type="STRING" id="1611254.A0A2G5UQN6"/>
<dbReference type="AlphaFoldDB" id="A0A2G5UQN6"/>
<dbReference type="Proteomes" id="UP000230233">
    <property type="component" value="Chromosome III"/>
</dbReference>
<name>A0A2G5UQN6_9PELO</name>
<protein>
    <submittedName>
        <fullName evidence="1">Uncharacterized protein</fullName>
    </submittedName>
</protein>
<gene>
    <name evidence="1" type="primary">Cnig_chr_III.g9120</name>
    <name evidence="1" type="ORF">B9Z55_009120</name>
</gene>
<reference evidence="2" key="1">
    <citation type="submission" date="2017-10" db="EMBL/GenBank/DDBJ databases">
        <title>Rapid genome shrinkage in a self-fertile nematode reveals novel sperm competition proteins.</title>
        <authorList>
            <person name="Yin D."/>
            <person name="Schwarz E.M."/>
            <person name="Thomas C.G."/>
            <person name="Felde R.L."/>
            <person name="Korf I.F."/>
            <person name="Cutter A.D."/>
            <person name="Schartner C.M."/>
            <person name="Ralston E.J."/>
            <person name="Meyer B.J."/>
            <person name="Haag E.S."/>
        </authorList>
    </citation>
    <scope>NUCLEOTIDE SEQUENCE [LARGE SCALE GENOMIC DNA]</scope>
    <source>
        <strain evidence="2">JU1422</strain>
    </source>
</reference>
<dbReference type="EMBL" id="PDUG01000003">
    <property type="protein sequence ID" value="PIC41838.1"/>
    <property type="molecule type" value="Genomic_DNA"/>
</dbReference>
<evidence type="ECO:0000313" key="2">
    <source>
        <dbReference type="Proteomes" id="UP000230233"/>
    </source>
</evidence>
<accession>A0A2G5UQN6</accession>
<sequence length="194" mass="22972">MSKCTQNFKETTLVDYCDREGNISTSKKGTNPNGTCKITYSNGEELSSNFGYFLEEQLETHSIKFFVLDDSDEKWIRETMKLSEEDGESKPFLKSLTDFVKYRENKRIYIREVWITSGNPSERRRVFTEEVLEIIPIILKQQQSNIEEWNDLLKKYQLEWKREHVHYSINMETFNSVLEEFNINKALITVIISI</sequence>
<keyword evidence="2" id="KW-1185">Reference proteome</keyword>
<organism evidence="1 2">
    <name type="scientific">Caenorhabditis nigoni</name>
    <dbReference type="NCBI Taxonomy" id="1611254"/>
    <lineage>
        <taxon>Eukaryota</taxon>
        <taxon>Metazoa</taxon>
        <taxon>Ecdysozoa</taxon>
        <taxon>Nematoda</taxon>
        <taxon>Chromadorea</taxon>
        <taxon>Rhabditida</taxon>
        <taxon>Rhabditina</taxon>
        <taxon>Rhabditomorpha</taxon>
        <taxon>Rhabditoidea</taxon>
        <taxon>Rhabditidae</taxon>
        <taxon>Peloderinae</taxon>
        <taxon>Caenorhabditis</taxon>
    </lineage>
</organism>
<proteinExistence type="predicted"/>
<comment type="caution">
    <text evidence="1">The sequence shown here is derived from an EMBL/GenBank/DDBJ whole genome shotgun (WGS) entry which is preliminary data.</text>
</comment>